<evidence type="ECO:0000256" key="2">
    <source>
        <dbReference type="ARBA" id="ARBA00022475"/>
    </source>
</evidence>
<proteinExistence type="predicted"/>
<evidence type="ECO:0000256" key="1">
    <source>
        <dbReference type="ARBA" id="ARBA00004651"/>
    </source>
</evidence>
<feature type="transmembrane region" description="Helical" evidence="6">
    <location>
        <begin position="25"/>
        <end position="44"/>
    </location>
</feature>
<evidence type="ECO:0000313" key="8">
    <source>
        <dbReference type="Proteomes" id="UP001164706"/>
    </source>
</evidence>
<feature type="transmembrane region" description="Helical" evidence="6">
    <location>
        <begin position="106"/>
        <end position="125"/>
    </location>
</feature>
<feature type="transmembrane region" description="Helical" evidence="6">
    <location>
        <begin position="50"/>
        <end position="70"/>
    </location>
</feature>
<keyword evidence="8" id="KW-1185">Reference proteome</keyword>
<dbReference type="AlphaFoldDB" id="A0A9E8S8V5"/>
<organism evidence="7 8">
    <name type="scientific">Microcella daejeonensis</name>
    <dbReference type="NCBI Taxonomy" id="2994971"/>
    <lineage>
        <taxon>Bacteria</taxon>
        <taxon>Bacillati</taxon>
        <taxon>Actinomycetota</taxon>
        <taxon>Actinomycetes</taxon>
        <taxon>Micrococcales</taxon>
        <taxon>Microbacteriaceae</taxon>
        <taxon>Microcella</taxon>
    </lineage>
</organism>
<dbReference type="CDD" id="cd06581">
    <property type="entry name" value="TM_PBP1_LivM_like"/>
    <property type="match status" value="1"/>
</dbReference>
<dbReference type="Pfam" id="PF02653">
    <property type="entry name" value="BPD_transp_2"/>
    <property type="match status" value="1"/>
</dbReference>
<name>A0A9E8S8V5_9MICO</name>
<dbReference type="GO" id="GO:0015658">
    <property type="term" value="F:branched-chain amino acid transmembrane transporter activity"/>
    <property type="evidence" value="ECO:0007669"/>
    <property type="project" value="InterPro"/>
</dbReference>
<reference evidence="7" key="1">
    <citation type="submission" date="2022-11" db="EMBL/GenBank/DDBJ databases">
        <title>Description of Microcella daejonensis nov. sp, isolated from riverside soil.</title>
        <authorList>
            <person name="Molina K.M."/>
            <person name="Kim S.B."/>
        </authorList>
    </citation>
    <scope>NUCLEOTIDE SEQUENCE</scope>
    <source>
        <strain evidence="7">MMS21-STM12</strain>
    </source>
</reference>
<comment type="subcellular location">
    <subcellularLocation>
        <location evidence="1">Cell membrane</location>
        <topology evidence="1">Multi-pass membrane protein</topology>
    </subcellularLocation>
</comment>
<feature type="transmembrane region" description="Helical" evidence="6">
    <location>
        <begin position="295"/>
        <end position="314"/>
    </location>
</feature>
<accession>A0A9E8S8V5</accession>
<evidence type="ECO:0000256" key="5">
    <source>
        <dbReference type="ARBA" id="ARBA00023136"/>
    </source>
</evidence>
<dbReference type="PANTHER" id="PTHR30482:SF17">
    <property type="entry name" value="ABC TRANSPORTER ATP-BINDING PROTEIN"/>
    <property type="match status" value="1"/>
</dbReference>
<sequence length="349" mass="36696">MSIPTLTEQPSAAAFRVTRWSRSSIVGTSMLGLAVVVLAALPYLVGLATIQSLVSLFILVILASTWNLLAGYGGMLSIGQQAYIGIGAYGLVLIADLVGLDPFLAVPVAALIAALVSIPISFLAFRLVGGYFAIGTWVIAEVLRLTVSQVPELGAGSGISLSALSGLDRILRIATVYWWALAVLVIVVVACVLFARSRGGLALTAVRDDPIAAATSGIDVQRSKRLVFVAAAAGAGAAGALLALSTLRVQPNAVFSVEWSAFMIFIVLIGGLGTLEGPLIGAIVFFVLRESLADYGSTYLIVLGVLGVLFVLFARRGLWGLVQQRWGISLFPTGYRVAPIESGRPRRRR</sequence>
<evidence type="ECO:0000313" key="7">
    <source>
        <dbReference type="EMBL" id="WAB80826.1"/>
    </source>
</evidence>
<keyword evidence="4 6" id="KW-1133">Transmembrane helix</keyword>
<feature type="transmembrane region" description="Helical" evidence="6">
    <location>
        <begin position="82"/>
        <end position="100"/>
    </location>
</feature>
<feature type="transmembrane region" description="Helical" evidence="6">
    <location>
        <begin position="259"/>
        <end position="288"/>
    </location>
</feature>
<keyword evidence="3 6" id="KW-0812">Transmembrane</keyword>
<dbReference type="KEGG" id="mdb:OVN18_09655"/>
<dbReference type="InterPro" id="IPR043428">
    <property type="entry name" value="LivM-like"/>
</dbReference>
<evidence type="ECO:0000256" key="6">
    <source>
        <dbReference type="SAM" id="Phobius"/>
    </source>
</evidence>
<evidence type="ECO:0000256" key="3">
    <source>
        <dbReference type="ARBA" id="ARBA00022692"/>
    </source>
</evidence>
<evidence type="ECO:0000256" key="4">
    <source>
        <dbReference type="ARBA" id="ARBA00022989"/>
    </source>
</evidence>
<dbReference type="PANTHER" id="PTHR30482">
    <property type="entry name" value="HIGH-AFFINITY BRANCHED-CHAIN AMINO ACID TRANSPORT SYSTEM PERMEASE"/>
    <property type="match status" value="1"/>
</dbReference>
<dbReference type="Proteomes" id="UP001164706">
    <property type="component" value="Chromosome"/>
</dbReference>
<dbReference type="RefSeq" id="WP_267780539.1">
    <property type="nucleotide sequence ID" value="NZ_CP113089.1"/>
</dbReference>
<dbReference type="GO" id="GO:0005886">
    <property type="term" value="C:plasma membrane"/>
    <property type="evidence" value="ECO:0007669"/>
    <property type="project" value="UniProtKB-SubCell"/>
</dbReference>
<feature type="transmembrane region" description="Helical" evidence="6">
    <location>
        <begin position="226"/>
        <end position="247"/>
    </location>
</feature>
<dbReference type="InterPro" id="IPR001851">
    <property type="entry name" value="ABC_transp_permease"/>
</dbReference>
<feature type="transmembrane region" description="Helical" evidence="6">
    <location>
        <begin position="170"/>
        <end position="195"/>
    </location>
</feature>
<protein>
    <submittedName>
        <fullName evidence="7">Branched-chain amino acid ABC transporter permease</fullName>
    </submittedName>
</protein>
<dbReference type="EMBL" id="CP113089">
    <property type="protein sequence ID" value="WAB80826.1"/>
    <property type="molecule type" value="Genomic_DNA"/>
</dbReference>
<feature type="transmembrane region" description="Helical" evidence="6">
    <location>
        <begin position="132"/>
        <end position="150"/>
    </location>
</feature>
<keyword evidence="5 6" id="KW-0472">Membrane</keyword>
<keyword evidence="2" id="KW-1003">Cell membrane</keyword>
<gene>
    <name evidence="7" type="ORF">OVN18_09655</name>
</gene>